<dbReference type="Gene3D" id="3.50.50.60">
    <property type="entry name" value="FAD/NAD(P)-binding domain"/>
    <property type="match status" value="2"/>
</dbReference>
<evidence type="ECO:0000256" key="1">
    <source>
        <dbReference type="ARBA" id="ARBA00010790"/>
    </source>
</evidence>
<dbReference type="InterPro" id="IPR036188">
    <property type="entry name" value="FAD/NAD-bd_sf"/>
</dbReference>
<dbReference type="PANTHER" id="PTHR11552:SF147">
    <property type="entry name" value="CHOLINE DEHYDROGENASE, MITOCHONDRIAL"/>
    <property type="match status" value="1"/>
</dbReference>
<dbReference type="PANTHER" id="PTHR11552">
    <property type="entry name" value="GLUCOSE-METHANOL-CHOLINE GMC OXIDOREDUCTASE"/>
    <property type="match status" value="1"/>
</dbReference>
<accession>A0A8H5BBL8</accession>
<feature type="compositionally biased region" description="Pro residues" evidence="2">
    <location>
        <begin position="166"/>
        <end position="175"/>
    </location>
</feature>
<reference evidence="3 4" key="1">
    <citation type="journal article" date="2020" name="ISME J.">
        <title>Uncovering the hidden diversity of litter-decomposition mechanisms in mushroom-forming fungi.</title>
        <authorList>
            <person name="Floudas D."/>
            <person name="Bentzer J."/>
            <person name="Ahren D."/>
            <person name="Johansson T."/>
            <person name="Persson P."/>
            <person name="Tunlid A."/>
        </authorList>
    </citation>
    <scope>NUCLEOTIDE SEQUENCE [LARGE SCALE GENOMIC DNA]</scope>
    <source>
        <strain evidence="3 4">CBS 291.85</strain>
    </source>
</reference>
<dbReference type="EMBL" id="JAACJM010000413">
    <property type="protein sequence ID" value="KAF5320375.1"/>
    <property type="molecule type" value="Genomic_DNA"/>
</dbReference>
<dbReference type="SUPFAM" id="SSF54373">
    <property type="entry name" value="FAD-linked reductases, C-terminal domain"/>
    <property type="match status" value="1"/>
</dbReference>
<dbReference type="InterPro" id="IPR012132">
    <property type="entry name" value="GMC_OxRdtase"/>
</dbReference>
<dbReference type="Proteomes" id="UP000559256">
    <property type="component" value="Unassembled WGS sequence"/>
</dbReference>
<evidence type="ECO:0000256" key="2">
    <source>
        <dbReference type="SAM" id="MobiDB-lite"/>
    </source>
</evidence>
<name>A0A8H5BBL8_9AGAR</name>
<feature type="compositionally biased region" description="Low complexity" evidence="2">
    <location>
        <begin position="176"/>
        <end position="192"/>
    </location>
</feature>
<gene>
    <name evidence="3" type="ORF">D9758_018081</name>
</gene>
<sequence>MPLNKNRRSLSYLEPDATPKNKRWKVLNQKVRPTLCPCHIGLTALNACFFLRSLVHDLQAETAGSVIASRLNEDYTKKVLVIEAGVDDTGNLNIEVPFAPLTLGTAVDWNYTTVAALSLSLGLHFLGWTLGSEDYYDKLISITGNSGWGWASMQGFFKKVPSPQLTTPPPLPTKSPPQTEIAPATSPSPTSTLNLTKASSPAPNPCNPPLTLASNAVNDGDSIGFGYNQVTAGGGSRVISATAHLRPALNNRNNNGVVLNTRATRLLKSVDEGLMRGFSGAKPTFTASQEVSFSPGHIGTTQILLHSGIGLQADLGSKTIVNAPQVKMFETTPSSHWSVNHNSTYDDSEILLFKAKLLMNGFLRLPQAFFTPACPDLASGPNAPNTELIFVHGFVPLDTNPLPATGHFMSIVCAVVHPTSVGSIKISPNTDTSTQPLIDCNISKLAIVWKVWKVWRVWDPYIFIHISLKSLQNAPYTFCMDVWASMSVWTGT</sequence>
<dbReference type="GO" id="GO:0016491">
    <property type="term" value="F:oxidoreductase activity"/>
    <property type="evidence" value="ECO:0007669"/>
    <property type="project" value="TreeGrafter"/>
</dbReference>
<dbReference type="OrthoDB" id="269227at2759"/>
<organism evidence="3 4">
    <name type="scientific">Tetrapyrgos nigripes</name>
    <dbReference type="NCBI Taxonomy" id="182062"/>
    <lineage>
        <taxon>Eukaryota</taxon>
        <taxon>Fungi</taxon>
        <taxon>Dikarya</taxon>
        <taxon>Basidiomycota</taxon>
        <taxon>Agaricomycotina</taxon>
        <taxon>Agaricomycetes</taxon>
        <taxon>Agaricomycetidae</taxon>
        <taxon>Agaricales</taxon>
        <taxon>Marasmiineae</taxon>
        <taxon>Marasmiaceae</taxon>
        <taxon>Tetrapyrgos</taxon>
    </lineage>
</organism>
<comment type="caution">
    <text evidence="3">The sequence shown here is derived from an EMBL/GenBank/DDBJ whole genome shotgun (WGS) entry which is preliminary data.</text>
</comment>
<protein>
    <submittedName>
        <fullName evidence="3">Uncharacterized protein</fullName>
    </submittedName>
</protein>
<keyword evidence="4" id="KW-1185">Reference proteome</keyword>
<dbReference type="AlphaFoldDB" id="A0A8H5BBL8"/>
<proteinExistence type="inferred from homology"/>
<feature type="region of interest" description="Disordered" evidence="2">
    <location>
        <begin position="161"/>
        <end position="207"/>
    </location>
</feature>
<dbReference type="GO" id="GO:0050660">
    <property type="term" value="F:flavin adenine dinucleotide binding"/>
    <property type="evidence" value="ECO:0007669"/>
    <property type="project" value="InterPro"/>
</dbReference>
<evidence type="ECO:0000313" key="3">
    <source>
        <dbReference type="EMBL" id="KAF5320375.1"/>
    </source>
</evidence>
<dbReference type="Gene3D" id="3.30.560.10">
    <property type="entry name" value="Glucose Oxidase, domain 3"/>
    <property type="match status" value="1"/>
</dbReference>
<evidence type="ECO:0000313" key="4">
    <source>
        <dbReference type="Proteomes" id="UP000559256"/>
    </source>
</evidence>
<dbReference type="SUPFAM" id="SSF51905">
    <property type="entry name" value="FAD/NAD(P)-binding domain"/>
    <property type="match status" value="1"/>
</dbReference>
<comment type="similarity">
    <text evidence="1">Belongs to the GMC oxidoreductase family.</text>
</comment>